<dbReference type="EMBL" id="CAJFCW020000005">
    <property type="protein sequence ID" value="CAG9117909.1"/>
    <property type="molecule type" value="Genomic_DNA"/>
</dbReference>
<keyword evidence="6" id="KW-0862">Zinc</keyword>
<evidence type="ECO:0000259" key="12">
    <source>
        <dbReference type="Pfam" id="PF02135"/>
    </source>
</evidence>
<evidence type="ECO:0000256" key="1">
    <source>
        <dbReference type="ARBA" id="ARBA00004123"/>
    </source>
</evidence>
<evidence type="ECO:0000256" key="6">
    <source>
        <dbReference type="ARBA" id="ARBA00022833"/>
    </source>
</evidence>
<dbReference type="InterPro" id="IPR013178">
    <property type="entry name" value="Histone_AcTrfase_Rtt109/CBP"/>
</dbReference>
<name>A0A811L8I0_9BILA</name>
<evidence type="ECO:0000256" key="3">
    <source>
        <dbReference type="ARBA" id="ARBA00022679"/>
    </source>
</evidence>
<dbReference type="EMBL" id="CAJFDH010000005">
    <property type="protein sequence ID" value="CAD5223453.1"/>
    <property type="molecule type" value="Genomic_DNA"/>
</dbReference>
<evidence type="ECO:0000256" key="10">
    <source>
        <dbReference type="ARBA" id="ARBA00023242"/>
    </source>
</evidence>
<dbReference type="GO" id="GO:0003713">
    <property type="term" value="F:transcription coactivator activity"/>
    <property type="evidence" value="ECO:0007669"/>
    <property type="project" value="TreeGrafter"/>
</dbReference>
<protein>
    <recommendedName>
        <fullName evidence="2">histone acetyltransferase</fullName>
        <ecNumber evidence="2">2.3.1.48</ecNumber>
    </recommendedName>
</protein>
<dbReference type="Gene3D" id="1.20.1020.10">
    <property type="entry name" value="TAZ domain"/>
    <property type="match status" value="1"/>
</dbReference>
<dbReference type="OrthoDB" id="899at2759"/>
<dbReference type="GO" id="GO:0031490">
    <property type="term" value="F:chromatin DNA binding"/>
    <property type="evidence" value="ECO:0007669"/>
    <property type="project" value="TreeGrafter"/>
</dbReference>
<dbReference type="SUPFAM" id="SSF57933">
    <property type="entry name" value="TAZ domain"/>
    <property type="match status" value="1"/>
</dbReference>
<dbReference type="Proteomes" id="UP000783686">
    <property type="component" value="Unassembled WGS sequence"/>
</dbReference>
<dbReference type="PANTHER" id="PTHR13808:SF1">
    <property type="entry name" value="HISTONE ACETYLTRANSFERASE"/>
    <property type="match status" value="1"/>
</dbReference>
<dbReference type="GO" id="GO:0005667">
    <property type="term" value="C:transcription regulator complex"/>
    <property type="evidence" value="ECO:0007669"/>
    <property type="project" value="TreeGrafter"/>
</dbReference>
<sequence length="102" mass="11732">MIYPSKTADNNKALSPSYVSTERLDNFVHVLQHASKCKSTSCRGSCMRMKLVMEHFVTCQQCEVCRKFFSAVFYHSSHCGKKDCKTLYCNQTKQKINQVLSH</sequence>
<dbReference type="InterPro" id="IPR035898">
    <property type="entry name" value="TAZ_dom_sf"/>
</dbReference>
<dbReference type="Pfam" id="PF02135">
    <property type="entry name" value="zf-TAZ"/>
    <property type="match status" value="1"/>
</dbReference>
<keyword evidence="5" id="KW-0863">Zinc-finger</keyword>
<evidence type="ECO:0000256" key="2">
    <source>
        <dbReference type="ARBA" id="ARBA00013184"/>
    </source>
</evidence>
<organism evidence="13 14">
    <name type="scientific">Bursaphelenchus okinawaensis</name>
    <dbReference type="NCBI Taxonomy" id="465554"/>
    <lineage>
        <taxon>Eukaryota</taxon>
        <taxon>Metazoa</taxon>
        <taxon>Ecdysozoa</taxon>
        <taxon>Nematoda</taxon>
        <taxon>Chromadorea</taxon>
        <taxon>Rhabditida</taxon>
        <taxon>Tylenchina</taxon>
        <taxon>Tylenchomorpha</taxon>
        <taxon>Aphelenchoidea</taxon>
        <taxon>Aphelenchoididae</taxon>
        <taxon>Bursaphelenchus</taxon>
    </lineage>
</organism>
<reference evidence="13" key="1">
    <citation type="submission" date="2020-09" db="EMBL/GenBank/DDBJ databases">
        <authorList>
            <person name="Kikuchi T."/>
        </authorList>
    </citation>
    <scope>NUCLEOTIDE SEQUENCE</scope>
    <source>
        <strain evidence="13">SH1</strain>
    </source>
</reference>
<keyword evidence="4" id="KW-0479">Metal-binding</keyword>
<dbReference type="GO" id="GO:0008270">
    <property type="term" value="F:zinc ion binding"/>
    <property type="evidence" value="ECO:0007669"/>
    <property type="project" value="UniProtKB-KW"/>
</dbReference>
<proteinExistence type="predicted"/>
<dbReference type="GO" id="GO:0000123">
    <property type="term" value="C:histone acetyltransferase complex"/>
    <property type="evidence" value="ECO:0007669"/>
    <property type="project" value="TreeGrafter"/>
</dbReference>
<dbReference type="GO" id="GO:0045944">
    <property type="term" value="P:positive regulation of transcription by RNA polymerase II"/>
    <property type="evidence" value="ECO:0007669"/>
    <property type="project" value="TreeGrafter"/>
</dbReference>
<evidence type="ECO:0000313" key="13">
    <source>
        <dbReference type="EMBL" id="CAD5223453.1"/>
    </source>
</evidence>
<evidence type="ECO:0000256" key="11">
    <source>
        <dbReference type="ARBA" id="ARBA00048017"/>
    </source>
</evidence>
<dbReference type="EC" id="2.3.1.48" evidence="2"/>
<dbReference type="InterPro" id="IPR000197">
    <property type="entry name" value="Znf_TAZ"/>
</dbReference>
<comment type="subcellular location">
    <subcellularLocation>
        <location evidence="1">Nucleus</location>
    </subcellularLocation>
</comment>
<evidence type="ECO:0000313" key="14">
    <source>
        <dbReference type="Proteomes" id="UP000614601"/>
    </source>
</evidence>
<keyword evidence="10" id="KW-0539">Nucleus</keyword>
<keyword evidence="3" id="KW-0808">Transferase</keyword>
<keyword evidence="9" id="KW-0804">Transcription</keyword>
<keyword evidence="14" id="KW-1185">Reference proteome</keyword>
<gene>
    <name evidence="13" type="ORF">BOKJ2_LOCUS10223</name>
</gene>
<evidence type="ECO:0000256" key="4">
    <source>
        <dbReference type="ARBA" id="ARBA00022723"/>
    </source>
</evidence>
<evidence type="ECO:0000256" key="8">
    <source>
        <dbReference type="ARBA" id="ARBA00023015"/>
    </source>
</evidence>
<dbReference type="PANTHER" id="PTHR13808">
    <property type="entry name" value="CBP/P300-RELATED"/>
    <property type="match status" value="1"/>
</dbReference>
<accession>A0A811L8I0</accession>
<keyword evidence="8" id="KW-0805">Transcription regulation</keyword>
<keyword evidence="7" id="KW-0156">Chromatin regulator</keyword>
<comment type="catalytic activity">
    <reaction evidence="11">
        <text>L-lysyl-[protein] + acetyl-CoA = N(6)-acetyl-L-lysyl-[protein] + CoA + H(+)</text>
        <dbReference type="Rhea" id="RHEA:45948"/>
        <dbReference type="Rhea" id="RHEA-COMP:9752"/>
        <dbReference type="Rhea" id="RHEA-COMP:10731"/>
        <dbReference type="ChEBI" id="CHEBI:15378"/>
        <dbReference type="ChEBI" id="CHEBI:29969"/>
        <dbReference type="ChEBI" id="CHEBI:57287"/>
        <dbReference type="ChEBI" id="CHEBI:57288"/>
        <dbReference type="ChEBI" id="CHEBI:61930"/>
        <dbReference type="EC" id="2.3.1.48"/>
    </reaction>
</comment>
<dbReference type="GO" id="GO:0005634">
    <property type="term" value="C:nucleus"/>
    <property type="evidence" value="ECO:0007669"/>
    <property type="project" value="UniProtKB-SubCell"/>
</dbReference>
<feature type="domain" description="TAZ-type" evidence="12">
    <location>
        <begin position="26"/>
        <end position="89"/>
    </location>
</feature>
<evidence type="ECO:0000256" key="7">
    <source>
        <dbReference type="ARBA" id="ARBA00022853"/>
    </source>
</evidence>
<dbReference type="AlphaFoldDB" id="A0A811L8I0"/>
<dbReference type="GO" id="GO:0004402">
    <property type="term" value="F:histone acetyltransferase activity"/>
    <property type="evidence" value="ECO:0007669"/>
    <property type="project" value="InterPro"/>
</dbReference>
<dbReference type="Proteomes" id="UP000614601">
    <property type="component" value="Unassembled WGS sequence"/>
</dbReference>
<evidence type="ECO:0000256" key="9">
    <source>
        <dbReference type="ARBA" id="ARBA00023163"/>
    </source>
</evidence>
<evidence type="ECO:0000256" key="5">
    <source>
        <dbReference type="ARBA" id="ARBA00022771"/>
    </source>
</evidence>
<comment type="caution">
    <text evidence="13">The sequence shown here is derived from an EMBL/GenBank/DDBJ whole genome shotgun (WGS) entry which is preliminary data.</text>
</comment>